<reference evidence="2" key="1">
    <citation type="journal article" date="2015" name="Nat. Genet.">
        <title>The genome and transcriptome of the zoonotic hookworm Ancylostoma ceylanicum identify infection-specific gene families.</title>
        <authorList>
            <person name="Schwarz E.M."/>
            <person name="Hu Y."/>
            <person name="Antoshechkin I."/>
            <person name="Miller M.M."/>
            <person name="Sternberg P.W."/>
            <person name="Aroian R.V."/>
        </authorList>
    </citation>
    <scope>NUCLEOTIDE SEQUENCE</scope>
    <source>
        <strain evidence="2">HY135</strain>
    </source>
</reference>
<dbReference type="OrthoDB" id="5859365at2759"/>
<proteinExistence type="predicted"/>
<name>A0A016TJ54_9BILA</name>
<dbReference type="EMBL" id="JARK01001434">
    <property type="protein sequence ID" value="EYC02730.1"/>
    <property type="molecule type" value="Genomic_DNA"/>
</dbReference>
<dbReference type="Proteomes" id="UP000024635">
    <property type="component" value="Unassembled WGS sequence"/>
</dbReference>
<keyword evidence="2" id="KW-1185">Reference proteome</keyword>
<comment type="caution">
    <text evidence="1">The sequence shown here is derived from an EMBL/GenBank/DDBJ whole genome shotgun (WGS) entry which is preliminary data.</text>
</comment>
<protein>
    <submittedName>
        <fullName evidence="1">Uncharacterized protein</fullName>
    </submittedName>
</protein>
<dbReference type="AlphaFoldDB" id="A0A016TJ54"/>
<evidence type="ECO:0000313" key="1">
    <source>
        <dbReference type="EMBL" id="EYC02730.1"/>
    </source>
</evidence>
<organism evidence="1 2">
    <name type="scientific">Ancylostoma ceylanicum</name>
    <dbReference type="NCBI Taxonomy" id="53326"/>
    <lineage>
        <taxon>Eukaryota</taxon>
        <taxon>Metazoa</taxon>
        <taxon>Ecdysozoa</taxon>
        <taxon>Nematoda</taxon>
        <taxon>Chromadorea</taxon>
        <taxon>Rhabditida</taxon>
        <taxon>Rhabditina</taxon>
        <taxon>Rhabditomorpha</taxon>
        <taxon>Strongyloidea</taxon>
        <taxon>Ancylostomatidae</taxon>
        <taxon>Ancylostomatinae</taxon>
        <taxon>Ancylostoma</taxon>
    </lineage>
</organism>
<accession>A0A016TJ54</accession>
<evidence type="ECO:0000313" key="2">
    <source>
        <dbReference type="Proteomes" id="UP000024635"/>
    </source>
</evidence>
<gene>
    <name evidence="1" type="primary">Acey_s0098.g3094</name>
    <name evidence="1" type="ORF">Y032_0098g3094</name>
</gene>
<sequence length="88" mass="10244">MSSNLTNCKISWKTPETDFLFSDRARKFVVDADLARHIRIMDTLLNIVLNYDFLFEHCSHGLQEGDVGEMPKSFVDDQSWIDDTFKVK</sequence>